<dbReference type="InterPro" id="IPR001155">
    <property type="entry name" value="OxRdtase_FMN_N"/>
</dbReference>
<dbReference type="PANTHER" id="PTHR22893">
    <property type="entry name" value="NADH OXIDOREDUCTASE-RELATED"/>
    <property type="match status" value="1"/>
</dbReference>
<dbReference type="CDD" id="cd02933">
    <property type="entry name" value="OYE_like_FMN"/>
    <property type="match status" value="1"/>
</dbReference>
<evidence type="ECO:0000313" key="2">
    <source>
        <dbReference type="EMBL" id="MDK4333846.1"/>
    </source>
</evidence>
<comment type="caution">
    <text evidence="2">The sequence shown here is derived from an EMBL/GenBank/DDBJ whole genome shotgun (WGS) entry which is preliminary data.</text>
</comment>
<dbReference type="GO" id="GO:0010181">
    <property type="term" value="F:FMN binding"/>
    <property type="evidence" value="ECO:0007669"/>
    <property type="project" value="InterPro"/>
</dbReference>
<dbReference type="AlphaFoldDB" id="A0AAP4F7N1"/>
<dbReference type="EMBL" id="JASNVU010000001">
    <property type="protein sequence ID" value="MDK4333846.1"/>
    <property type="molecule type" value="Genomic_DNA"/>
</dbReference>
<sequence>MTSLFTPLELGRYTLNNRVTMAPLTRQRAGHSGVPSELHKKYYSQRASAGLVVTEGTFPAWTNRAFPGQAGIVDDEQAAGWSEVANEVHEEGCVLFMQIMHGGRTSHPDLIDGAQAEAPSALDWNGQVRGFAGKMDAPVPRALEADELPRIVEEFRAAARRAVDAGVDGVEIHNANGYLLHEFMAPSANQRDDEFGGSPENRWRLPEMVIRAVVEEIGADRVGVRFSPAHVVQGIVEDDETDMLATYGGLLDAIAPLNLAYVSFLHAEPEGELISALAQKARANGETKVLMNDGFGTVTTKEDAQRELDLDYVDAIVVGRQLIANPDLVRRWEENLELNEPDQATFYVGGERGYIDYKTAADQ</sequence>
<dbReference type="GO" id="GO:0016491">
    <property type="term" value="F:oxidoreductase activity"/>
    <property type="evidence" value="ECO:0007669"/>
    <property type="project" value="InterPro"/>
</dbReference>
<dbReference type="PANTHER" id="PTHR22893:SF91">
    <property type="entry name" value="NADPH DEHYDROGENASE 2-RELATED"/>
    <property type="match status" value="1"/>
</dbReference>
<dbReference type="Gene3D" id="3.20.20.70">
    <property type="entry name" value="Aldolase class I"/>
    <property type="match status" value="1"/>
</dbReference>
<dbReference type="InterPro" id="IPR045247">
    <property type="entry name" value="Oye-like"/>
</dbReference>
<dbReference type="RefSeq" id="WP_284641397.1">
    <property type="nucleotide sequence ID" value="NZ_JASNVU010000001.1"/>
</dbReference>
<evidence type="ECO:0000313" key="3">
    <source>
        <dbReference type="Proteomes" id="UP001230317"/>
    </source>
</evidence>
<reference evidence="2" key="1">
    <citation type="submission" date="2023-05" db="EMBL/GenBank/DDBJ databases">
        <title>Metabolic capabilities are highly conserved among human nasal-associated Corynebacterium species in pangenomic analyses.</title>
        <authorList>
            <person name="Tran T.H."/>
            <person name="Roberts A.Q."/>
            <person name="Escapa I.F."/>
            <person name="Gao W."/>
            <person name="Conlan S."/>
            <person name="Kong H."/>
            <person name="Segre J.A."/>
            <person name="Kelly M.S."/>
            <person name="Lemon K.P."/>
        </authorList>
    </citation>
    <scope>NUCLEOTIDE SEQUENCE</scope>
    <source>
        <strain evidence="2">KPL2618</strain>
    </source>
</reference>
<evidence type="ECO:0000259" key="1">
    <source>
        <dbReference type="Pfam" id="PF00724"/>
    </source>
</evidence>
<proteinExistence type="predicted"/>
<dbReference type="Pfam" id="PF00724">
    <property type="entry name" value="Oxidored_FMN"/>
    <property type="match status" value="1"/>
</dbReference>
<protein>
    <submittedName>
        <fullName evidence="2">Alkene reductase</fullName>
    </submittedName>
</protein>
<dbReference type="InterPro" id="IPR013785">
    <property type="entry name" value="Aldolase_TIM"/>
</dbReference>
<accession>A0AAP4F7N1</accession>
<dbReference type="Proteomes" id="UP001230317">
    <property type="component" value="Unassembled WGS sequence"/>
</dbReference>
<organism evidence="2 3">
    <name type="scientific">Corynebacterium accolens</name>
    <dbReference type="NCBI Taxonomy" id="38284"/>
    <lineage>
        <taxon>Bacteria</taxon>
        <taxon>Bacillati</taxon>
        <taxon>Actinomycetota</taxon>
        <taxon>Actinomycetes</taxon>
        <taxon>Mycobacteriales</taxon>
        <taxon>Corynebacteriaceae</taxon>
        <taxon>Corynebacterium</taxon>
    </lineage>
</organism>
<dbReference type="GO" id="GO:0005829">
    <property type="term" value="C:cytosol"/>
    <property type="evidence" value="ECO:0007669"/>
    <property type="project" value="TreeGrafter"/>
</dbReference>
<name>A0AAP4F7N1_9CORY</name>
<dbReference type="SUPFAM" id="SSF51395">
    <property type="entry name" value="FMN-linked oxidoreductases"/>
    <property type="match status" value="1"/>
</dbReference>
<gene>
    <name evidence="2" type="ORF">QPX58_00195</name>
</gene>
<feature type="domain" description="NADH:flavin oxidoreductase/NADH oxidase N-terminal" evidence="1">
    <location>
        <begin position="3"/>
        <end position="339"/>
    </location>
</feature>